<reference evidence="4" key="1">
    <citation type="submission" date="2017-02" db="UniProtKB">
        <authorList>
            <consortium name="WormBaseParasite"/>
        </authorList>
    </citation>
    <scope>IDENTIFICATION</scope>
</reference>
<name>A0A0N4ZP44_PARTI</name>
<dbReference type="Pfam" id="PF10328">
    <property type="entry name" value="7TM_GPCR_Srx"/>
    <property type="match status" value="1"/>
</dbReference>
<feature type="transmembrane region" description="Helical" evidence="1">
    <location>
        <begin position="123"/>
        <end position="145"/>
    </location>
</feature>
<dbReference type="CDD" id="cd00637">
    <property type="entry name" value="7tm_classA_rhodopsin-like"/>
    <property type="match status" value="1"/>
</dbReference>
<dbReference type="AlphaFoldDB" id="A0A0N4ZP44"/>
<feature type="transmembrane region" description="Helical" evidence="1">
    <location>
        <begin position="166"/>
        <end position="186"/>
    </location>
</feature>
<dbReference type="InterPro" id="IPR051119">
    <property type="entry name" value="Nematode_SR-like"/>
</dbReference>
<dbReference type="Proteomes" id="UP000038045">
    <property type="component" value="Unplaced"/>
</dbReference>
<feature type="transmembrane region" description="Helical" evidence="1">
    <location>
        <begin position="206"/>
        <end position="226"/>
    </location>
</feature>
<evidence type="ECO:0000313" key="4">
    <source>
        <dbReference type="WBParaSite" id="PTRK_0001030550.1"/>
    </source>
</evidence>
<proteinExistence type="predicted"/>
<keyword evidence="1" id="KW-1133">Transmembrane helix</keyword>
<dbReference type="PANTHER" id="PTHR31627:SF42">
    <property type="entry name" value="G_PROTEIN_RECEP_F1_2 DOMAIN-CONTAINING PROTEIN-RELATED"/>
    <property type="match status" value="1"/>
</dbReference>
<keyword evidence="1" id="KW-0472">Membrane</keyword>
<feature type="domain" description="7TM GPCR serpentine receptor class x (Srx)" evidence="2">
    <location>
        <begin position="34"/>
        <end position="157"/>
    </location>
</feature>
<evidence type="ECO:0000256" key="1">
    <source>
        <dbReference type="SAM" id="Phobius"/>
    </source>
</evidence>
<dbReference type="InterPro" id="IPR019430">
    <property type="entry name" value="7TM_GPCR_serpentine_rcpt_Srx"/>
</dbReference>
<accession>A0A0N4ZP44</accession>
<dbReference type="SUPFAM" id="SSF81321">
    <property type="entry name" value="Family A G protein-coupled receptor-like"/>
    <property type="match status" value="1"/>
</dbReference>
<keyword evidence="1" id="KW-0812">Transmembrane</keyword>
<feature type="transmembrane region" description="Helical" evidence="1">
    <location>
        <begin position="76"/>
        <end position="103"/>
    </location>
</feature>
<evidence type="ECO:0000259" key="2">
    <source>
        <dbReference type="Pfam" id="PF10328"/>
    </source>
</evidence>
<dbReference type="WBParaSite" id="PTRK_0001030550.1">
    <property type="protein sequence ID" value="PTRK_0001030550.1"/>
    <property type="gene ID" value="PTRK_0001030550"/>
</dbReference>
<organism evidence="3 4">
    <name type="scientific">Parastrongyloides trichosuri</name>
    <name type="common">Possum-specific nematode worm</name>
    <dbReference type="NCBI Taxonomy" id="131310"/>
    <lineage>
        <taxon>Eukaryota</taxon>
        <taxon>Metazoa</taxon>
        <taxon>Ecdysozoa</taxon>
        <taxon>Nematoda</taxon>
        <taxon>Chromadorea</taxon>
        <taxon>Rhabditida</taxon>
        <taxon>Tylenchina</taxon>
        <taxon>Panagrolaimomorpha</taxon>
        <taxon>Strongyloidoidea</taxon>
        <taxon>Strongyloididae</taxon>
        <taxon>Parastrongyloides</taxon>
    </lineage>
</organism>
<dbReference type="PANTHER" id="PTHR31627">
    <property type="entry name" value="SERPENTINE RECEPTOR CLASS GAMMA-RELATED"/>
    <property type="match status" value="1"/>
</dbReference>
<dbReference type="Gene3D" id="1.20.1070.10">
    <property type="entry name" value="Rhodopsin 7-helix transmembrane proteins"/>
    <property type="match status" value="1"/>
</dbReference>
<sequence>MDVPTVIVTYLCSRFAKWNFFGNFYAKHDSLACFYFIVVATSYTVMFQISFITSFNRFIAVSFPFSLDKWFSPTKIKIYIFLSFATSFTHGIITAFLQPFYAYLKEIQGYYVTFKSRNAPPYFFFYTLILVVPFAIGSTVFNSITAYKLTKHYKELNESITKDIPLIFYTFLNFICFMLFTTYNLTRSINYGIFRNSTVEGVLTNALPWLVDLEIFGLFYAAIILSSPLKNLILRKNEITVIPIIKYNPSSNVKKLSIKTIDKV</sequence>
<keyword evidence="3" id="KW-1185">Reference proteome</keyword>
<evidence type="ECO:0000313" key="3">
    <source>
        <dbReference type="Proteomes" id="UP000038045"/>
    </source>
</evidence>
<feature type="transmembrane region" description="Helical" evidence="1">
    <location>
        <begin position="34"/>
        <end position="55"/>
    </location>
</feature>
<protein>
    <submittedName>
        <fullName evidence="4">7TM_GPCR_Srx domain-containing protein</fullName>
    </submittedName>
</protein>